<keyword evidence="1" id="KW-0472">Membrane</keyword>
<name>A0A085N383_9BILA</name>
<dbReference type="Proteomes" id="UP000030758">
    <property type="component" value="Unassembled WGS sequence"/>
</dbReference>
<keyword evidence="1" id="KW-0812">Transmembrane</keyword>
<dbReference type="AlphaFoldDB" id="A0A085N383"/>
<protein>
    <submittedName>
        <fullName evidence="2">Uncharacterized protein</fullName>
    </submittedName>
</protein>
<keyword evidence="1" id="KW-1133">Transmembrane helix</keyword>
<feature type="transmembrane region" description="Helical" evidence="1">
    <location>
        <begin position="33"/>
        <end position="54"/>
    </location>
</feature>
<dbReference type="EMBL" id="KL367564">
    <property type="protein sequence ID" value="KFD63929.1"/>
    <property type="molecule type" value="Genomic_DNA"/>
</dbReference>
<proteinExistence type="predicted"/>
<gene>
    <name evidence="2" type="ORF">M514_23920</name>
</gene>
<accession>A0A085N383</accession>
<evidence type="ECO:0000313" key="2">
    <source>
        <dbReference type="EMBL" id="KFD63929.1"/>
    </source>
</evidence>
<evidence type="ECO:0000256" key="1">
    <source>
        <dbReference type="SAM" id="Phobius"/>
    </source>
</evidence>
<sequence length="94" mass="10907">MWESDARMVLYGKVPALGHYYSFSQKRCNTYMWLWPILHISATIVAQAVSIAPVSKTHMRLRRMGKATNVHNQIPSRNKTPCLYEELKLIKKTT</sequence>
<reference evidence="2" key="1">
    <citation type="journal article" date="2014" name="Nat. Genet.">
        <title>Genome and transcriptome of the porcine whipworm Trichuris suis.</title>
        <authorList>
            <person name="Jex A.R."/>
            <person name="Nejsum P."/>
            <person name="Schwarz E.M."/>
            <person name="Hu L."/>
            <person name="Young N.D."/>
            <person name="Hall R.S."/>
            <person name="Korhonen P.K."/>
            <person name="Liao S."/>
            <person name="Thamsborg S."/>
            <person name="Xia J."/>
            <person name="Xu P."/>
            <person name="Wang S."/>
            <person name="Scheerlinck J.P."/>
            <person name="Hofmann A."/>
            <person name="Sternberg P.W."/>
            <person name="Wang J."/>
            <person name="Gasser R.B."/>
        </authorList>
    </citation>
    <scope>NUCLEOTIDE SEQUENCE [LARGE SCALE GENOMIC DNA]</scope>
    <source>
        <strain evidence="2">DCEP-RM93F</strain>
    </source>
</reference>
<organism evidence="2">
    <name type="scientific">Trichuris suis</name>
    <name type="common">pig whipworm</name>
    <dbReference type="NCBI Taxonomy" id="68888"/>
    <lineage>
        <taxon>Eukaryota</taxon>
        <taxon>Metazoa</taxon>
        <taxon>Ecdysozoa</taxon>
        <taxon>Nematoda</taxon>
        <taxon>Enoplea</taxon>
        <taxon>Dorylaimia</taxon>
        <taxon>Trichinellida</taxon>
        <taxon>Trichuridae</taxon>
        <taxon>Trichuris</taxon>
    </lineage>
</organism>